<evidence type="ECO:0000313" key="2">
    <source>
        <dbReference type="EMBL" id="TKR27154.1"/>
    </source>
</evidence>
<dbReference type="RefSeq" id="WP_154728042.1">
    <property type="nucleotide sequence ID" value="NZ_SZYE01000006.1"/>
</dbReference>
<dbReference type="Proteomes" id="UP000308121">
    <property type="component" value="Unassembled WGS sequence"/>
</dbReference>
<dbReference type="EMBL" id="SZYE01000006">
    <property type="protein sequence ID" value="TKR27154.1"/>
    <property type="molecule type" value="Genomic_DNA"/>
</dbReference>
<protein>
    <recommendedName>
        <fullName evidence="4">PD-(D/E)XK endonuclease-like domain-containing protein</fullName>
    </recommendedName>
</protein>
<organism evidence="2 3">
    <name type="scientific">Cellulomonas hominis</name>
    <dbReference type="NCBI Taxonomy" id="156981"/>
    <lineage>
        <taxon>Bacteria</taxon>
        <taxon>Bacillati</taxon>
        <taxon>Actinomycetota</taxon>
        <taxon>Actinomycetes</taxon>
        <taxon>Micrococcales</taxon>
        <taxon>Cellulomonadaceae</taxon>
        <taxon>Cellulomonas</taxon>
    </lineage>
</organism>
<sequence>MTPQNLPQLYAPFAGGDPRAALKDARAVIEDAIVNHPRSQQVEIGPSEIGTPCEHCLAAKLAGWPTSRDVAWLPTLGTAMHAWVEEAFIRHENARGAQHGGGLRYLTEARVMVGHIAGREIWGSTDLVDLLVGMTVDWKLVGASTLRKAKSGPSPVYRTQADLYAKGWNDAGVRVDHVAVAFLPRNAASLDDAVWWTAPHDRQRAVDALARAERIATNLAALAALGPDAVTAWIGGLPRDPDCWDCARFPDAPVPAHPAPGHHAPGTDLAGLIPPTPDAAGAGSMAA</sequence>
<feature type="region of interest" description="Disordered" evidence="1">
    <location>
        <begin position="257"/>
        <end position="287"/>
    </location>
</feature>
<evidence type="ECO:0000313" key="3">
    <source>
        <dbReference type="Proteomes" id="UP000308121"/>
    </source>
</evidence>
<reference evidence="2 3" key="1">
    <citation type="submission" date="2019-05" db="EMBL/GenBank/DDBJ databases">
        <title>Genome sequence of Cellulomonas hominis strain CS1.</title>
        <authorList>
            <person name="Belmont J."/>
            <person name="Maclea K.S."/>
        </authorList>
    </citation>
    <scope>NUCLEOTIDE SEQUENCE [LARGE SCALE GENOMIC DNA]</scope>
    <source>
        <strain evidence="2 3">CS1</strain>
    </source>
</reference>
<dbReference type="AlphaFoldDB" id="A0A7Z8K3G3"/>
<gene>
    <name evidence="2" type="ORF">FA014_02005</name>
</gene>
<evidence type="ECO:0008006" key="4">
    <source>
        <dbReference type="Google" id="ProtNLM"/>
    </source>
</evidence>
<accession>A0A7Z8K3G3</accession>
<proteinExistence type="predicted"/>
<comment type="caution">
    <text evidence="2">The sequence shown here is derived from an EMBL/GenBank/DDBJ whole genome shotgun (WGS) entry which is preliminary data.</text>
</comment>
<evidence type="ECO:0000256" key="1">
    <source>
        <dbReference type="SAM" id="MobiDB-lite"/>
    </source>
</evidence>
<dbReference type="OrthoDB" id="5140755at2"/>
<name>A0A7Z8K3G3_9CELL</name>